<keyword evidence="3 6" id="KW-1133">Transmembrane helix</keyword>
<sequence length="402" mass="44952">MLADRLTPTPTPLEIPSTPTSPRFDAPPSPFSINSSPSGTLRSVNYVPSKFSSSVLLSTGSPRRRKTQVGPPLPKIGGGVEAFKEGEARMPNKDDEDYDGVLTNGWSGSKKKLRWTKFKWILFVCNTVLTAYSIVALVVCLLIWFNFFQHSDIVRAGNRTELIISTLAASLGVMTSIIGWAGILLNNRCFLAIYTFLLWIVFALLVTPGYLTYRRRTFNLEGKVNSQWSRQLGTSGRLRIQNELYCCGFFSPYVEAALSPACYSRSVLPGCKLPYMEFQRVILQRWFTCVFSVVPAHVLIMVATLLCSNHVTYRFGKGMMPKAYRLDMQSVVVIMDNYANELAEKYGNDVASDFLKHSRSNLQLNEMSTMPYSPSFSGQKRPSSGKYESISGRAPESVVELQ</sequence>
<name>A0A2A9NEU7_9AGAR</name>
<feature type="transmembrane region" description="Helical" evidence="6">
    <location>
        <begin position="162"/>
        <end position="184"/>
    </location>
</feature>
<keyword evidence="8" id="KW-1185">Reference proteome</keyword>
<evidence type="ECO:0000313" key="8">
    <source>
        <dbReference type="Proteomes" id="UP000242287"/>
    </source>
</evidence>
<protein>
    <recommendedName>
        <fullName evidence="9">Tetraspanin Tsp2 family</fullName>
    </recommendedName>
</protein>
<evidence type="ECO:0000313" key="7">
    <source>
        <dbReference type="EMBL" id="PFH46240.1"/>
    </source>
</evidence>
<feature type="transmembrane region" description="Helical" evidence="6">
    <location>
        <begin position="285"/>
        <end position="307"/>
    </location>
</feature>
<reference evidence="7 8" key="1">
    <citation type="submission" date="2014-02" db="EMBL/GenBank/DDBJ databases">
        <title>Transposable element dynamics among asymbiotic and ectomycorrhizal Amanita fungi.</title>
        <authorList>
            <consortium name="DOE Joint Genome Institute"/>
            <person name="Hess J."/>
            <person name="Skrede I."/>
            <person name="Wolfe B."/>
            <person name="LaButti K."/>
            <person name="Ohm R.A."/>
            <person name="Grigoriev I.V."/>
            <person name="Pringle A."/>
        </authorList>
    </citation>
    <scope>NUCLEOTIDE SEQUENCE [LARGE SCALE GENOMIC DNA]</scope>
    <source>
        <strain evidence="7 8">SKay4041</strain>
    </source>
</reference>
<evidence type="ECO:0000256" key="3">
    <source>
        <dbReference type="ARBA" id="ARBA00022989"/>
    </source>
</evidence>
<proteinExistence type="predicted"/>
<keyword evidence="2 6" id="KW-0812">Transmembrane</keyword>
<feature type="region of interest" description="Disordered" evidence="5">
    <location>
        <begin position="368"/>
        <end position="402"/>
    </location>
</feature>
<dbReference type="AlphaFoldDB" id="A0A2A9NEU7"/>
<feature type="transmembrane region" description="Helical" evidence="6">
    <location>
        <begin position="120"/>
        <end position="147"/>
    </location>
</feature>
<feature type="region of interest" description="Disordered" evidence="5">
    <location>
        <begin position="55"/>
        <end position="79"/>
    </location>
</feature>
<evidence type="ECO:0000256" key="6">
    <source>
        <dbReference type="SAM" id="Phobius"/>
    </source>
</evidence>
<evidence type="ECO:0008006" key="9">
    <source>
        <dbReference type="Google" id="ProtNLM"/>
    </source>
</evidence>
<organism evidence="7 8">
    <name type="scientific">Amanita thiersii Skay4041</name>
    <dbReference type="NCBI Taxonomy" id="703135"/>
    <lineage>
        <taxon>Eukaryota</taxon>
        <taxon>Fungi</taxon>
        <taxon>Dikarya</taxon>
        <taxon>Basidiomycota</taxon>
        <taxon>Agaricomycotina</taxon>
        <taxon>Agaricomycetes</taxon>
        <taxon>Agaricomycetidae</taxon>
        <taxon>Agaricales</taxon>
        <taxon>Pluteineae</taxon>
        <taxon>Amanitaceae</taxon>
        <taxon>Amanita</taxon>
    </lineage>
</organism>
<comment type="subcellular location">
    <subcellularLocation>
        <location evidence="1">Membrane</location>
        <topology evidence="1">Multi-pass membrane protein</topology>
    </subcellularLocation>
</comment>
<dbReference type="InterPro" id="IPR018499">
    <property type="entry name" value="Tetraspanin/Peripherin"/>
</dbReference>
<dbReference type="OrthoDB" id="2156690at2759"/>
<dbReference type="GO" id="GO:0016020">
    <property type="term" value="C:membrane"/>
    <property type="evidence" value="ECO:0007669"/>
    <property type="project" value="UniProtKB-SubCell"/>
</dbReference>
<feature type="transmembrane region" description="Helical" evidence="6">
    <location>
        <begin position="191"/>
        <end position="211"/>
    </location>
</feature>
<dbReference type="Pfam" id="PF00335">
    <property type="entry name" value="Tetraspanin"/>
    <property type="match status" value="1"/>
</dbReference>
<evidence type="ECO:0000256" key="2">
    <source>
        <dbReference type="ARBA" id="ARBA00022692"/>
    </source>
</evidence>
<dbReference type="STRING" id="703135.A0A2A9NEU7"/>
<dbReference type="Proteomes" id="UP000242287">
    <property type="component" value="Unassembled WGS sequence"/>
</dbReference>
<evidence type="ECO:0000256" key="5">
    <source>
        <dbReference type="SAM" id="MobiDB-lite"/>
    </source>
</evidence>
<evidence type="ECO:0000256" key="1">
    <source>
        <dbReference type="ARBA" id="ARBA00004141"/>
    </source>
</evidence>
<gene>
    <name evidence="7" type="ORF">AMATHDRAFT_155837</name>
</gene>
<feature type="compositionally biased region" description="Polar residues" evidence="5">
    <location>
        <begin position="368"/>
        <end position="382"/>
    </location>
</feature>
<accession>A0A2A9NEU7</accession>
<keyword evidence="4 6" id="KW-0472">Membrane</keyword>
<dbReference type="EMBL" id="KZ302218">
    <property type="protein sequence ID" value="PFH46240.1"/>
    <property type="molecule type" value="Genomic_DNA"/>
</dbReference>
<feature type="region of interest" description="Disordered" evidence="5">
    <location>
        <begin position="1"/>
        <end position="39"/>
    </location>
</feature>
<evidence type="ECO:0000256" key="4">
    <source>
        <dbReference type="ARBA" id="ARBA00023136"/>
    </source>
</evidence>